<name>A0A813E7C9_POLGL</name>
<dbReference type="GO" id="GO:0003676">
    <property type="term" value="F:nucleic acid binding"/>
    <property type="evidence" value="ECO:0007669"/>
    <property type="project" value="InterPro"/>
</dbReference>
<dbReference type="SUPFAM" id="SSF46565">
    <property type="entry name" value="Chaperone J-domain"/>
    <property type="match status" value="2"/>
</dbReference>
<protein>
    <recommendedName>
        <fullName evidence="1">J domain-containing protein</fullName>
    </recommendedName>
</protein>
<dbReference type="EMBL" id="CAJNNV010007171">
    <property type="protein sequence ID" value="CAE8594572.1"/>
    <property type="molecule type" value="Genomic_DNA"/>
</dbReference>
<dbReference type="InterPro" id="IPR038717">
    <property type="entry name" value="Tc1-like_DDE_dom"/>
</dbReference>
<gene>
    <name evidence="2" type="ORF">PGLA1383_LOCUS13105</name>
</gene>
<comment type="caution">
    <text evidence="2">The sequence shown here is derived from an EMBL/GenBank/DDBJ whole genome shotgun (WGS) entry which is preliminary data.</text>
</comment>
<evidence type="ECO:0000259" key="1">
    <source>
        <dbReference type="SMART" id="SM00271"/>
    </source>
</evidence>
<sequence length="2446" mass="278276">MAVSPLQRAKRAFVIVLQSIAAAYSVQLDVTRESADNLVTSAFRRVAKKVHPDKGGKLVDSQRLLAARQLWEDALRAASANGRPVSGKSSATSSSQFSLSWAAESRREFRIQSEAALLTYQGFNGLDHWRRFVSFVGSSFKRWRVKHWCATLETNTDGTDHAHLMLQFLQVVDRTTRSFMFEGLRPNVATTDLGGEGAQCLAGNYGPVWSTEPFRYQVLGAWPEKLWKQRKLSHEVCRNYLFLTRDGVCFRKRNLEAAREHELGLAEDAEIEATTKRLRSNPSLYKAFPQVPVASQWLESFKKDSLRYAILVVMGPSFSGKTEWASSLFKNPLELKVGTLPHFPDKMRLFDRNKHDAIILDDIRDMAFLGDRQEKLQGKYNAKVEFASTLGGTCAYSKYLFQVPIVATVNFSTKNLDFLETHDEEDEGEDEDEDEDEDEVVHPLSLNFENQRKVILLRDVKKQSWDDVRKQVRNLKGKKPTVKLLRRVYKNFSKKKGRVVYKYKKCGRKPWKVTKGVESFLLRRLKALRCESICTTTVLQRELVNEKGVDLEASTIRKVLTRNGYFWLTRAQKRKYSPDVTAQRLAFAKAVLRMSKAQLRERLSLSLDGVVLSMAPKDPLERQNWCAHGDTHMWRKRCEAASPDLAGNDAYGKQVPLCRAVPLWAGISEGGFATVVFHKSKKLCTVEWADIVNGGKLTNAIRSLSPTKPRGPWWVLCDNETFLRTQVSQAAHKAQGISLWSVPPRSPDLNPVEKFWAWLRRTLRQKDWADLRAGRKALDKKAYQARVRSTCRTKRAQAVAASCAGGLRKVCKEVVAKKGAMRILRSLMAVSPLQRAKRAFVIVLQSIAAAYSVQLDVTRESADNLVTSAFRRVAKKVHPDKGGKLVDSQRLLAARQLWEDALRAASANGRPVSGKSSATSSSQFSLSWAAESRREFRIQSEAALLTYQGFNGLDHWRRFVSFVGSSFKRWRVKHWCATLETNTDGTDHAHLMLQFLQVVDRTTRSFMFEGLRPNVATTDLGGEGFCKKRMQQSINRGMFYVWANKVGTQLDETGAQCLAGNYGPVWSTEPFRYQVLGAWPEKLWKQRKLSHEVCRNYLFLTRDGVCFRKRNLEAAREHELGLAEDAEIEATTKRLRSNPSLYKAFPQVPVASQWLESFKKDSLRYAILVVMGPSFSGKTEWASSLFKNPLELKVGTLPHFPDKMRLFDRNKHDAIILDDIRDMAFLGDRQEKLQGKYNAKVEFASTLGGTCAYSKYLFQVPIVATVNFSTKNLDFLETHDEEDEGEDEDEDEDEDEVVHPLSLNFENQRKVILLRDVKKQSWDDVRKQVRNLKGKKPTVKLLRRVYKNFSKKKGRVVYKYKKCGRKPWKVTKGVESFLLRRLKALRCESICTTTVLQRELVNEKGVDLEASTIRKVLTRNGYFWLTRAQKRKYSPDVTAQRLAFAKAVLRMSKAQLRERLSLSLDGVVLSMAPKDPLERQNWCAHGDTHMWRKRCEAASPDLAGNDAYGKQVPLCRAVPLWAGISEGGFATVVFHKSKKLCTVEWADIVNGGKLTNAIRSLSPTKPRGPWWVLCDNETFLRTQVSQAAHKAQGISLWSVPPRSPDLNPVEKFWAWLRRTLRQKDWADLRAGRKALDKKAYQARVRSTCRTKRAQAVAASCAGGLRKVCKEVVAKKGAMVHPDKGGKLVDSQRLLAARQLWEDALRAASANGRPVSGKSSATSSSQFSLSWAAESRREFRIQSEAALLTYQGFNGLDHWRRFVSFVGSSFKRWRVKHWCATLETNTDGTDHAHLMLQFLQVVDRTTRSFMFEGLRPNVATTDLGGEGFCKKRMQQSINRGMFYVWANKVGTQLDETGAQCLAGNYGPVWSTEPFRYQVLGAWPEKLWKQRKLSHEVCRNYLFLTRDGVCFRKRNLEAAREHELGLAEDAEIEATTKRLRSNPSLYKAFPQVPVASQWLESFKKDSLRYAILVVMGPSFSGKTEWASSLFKNPLELKVGTLPHFPDKMRLFDRNKHDAIILDDIRDMAFLGDHQEKLQGKYNAKVEFASTLGGTCAYSKYLFQVPIVATVNFSTKNLDFLETHDEEDEGEDEDEDEDEDEVVHPLSLNFENQRKVILLRDVKKQSWDDVRKQVRNLKGKKPTVKLLRRVYKNFSKKKGRVVYKYKKCGRKPWKVTKGVESFLLRRLKALRCESICTATVLQRELVNEKGVDLEASTIRKVLTRSGYFWLTRAQKRKYSPDVTAQRLAFAKAVLRMSKAQLRERLSLSLDGVVLSMAPKDPLERQNWCAHGISEGGFATVVFHKSKKLCTVEWADIVNGGKLTNAIRSLSPTKPRGPWWVLCDNETFLRTAVSQAAHKAQGISLWSVPPRSPDLNPVEKFWAWLRRTLRQKDWADLRAGRKALDKKAYQARVRSTCRTKRAQAVAAACAGGLRKVCKEVVAKKGAMARS</sequence>
<dbReference type="Proteomes" id="UP000654075">
    <property type="component" value="Unassembled WGS sequence"/>
</dbReference>
<evidence type="ECO:0000313" key="2">
    <source>
        <dbReference type="EMBL" id="CAE8594572.1"/>
    </source>
</evidence>
<dbReference type="SMART" id="SM00271">
    <property type="entry name" value="DnaJ"/>
    <property type="match status" value="2"/>
</dbReference>
<proteinExistence type="predicted"/>
<keyword evidence="3" id="KW-1185">Reference proteome</keyword>
<dbReference type="CDD" id="cd06257">
    <property type="entry name" value="DnaJ"/>
    <property type="match status" value="2"/>
</dbReference>
<dbReference type="Pfam" id="PF13358">
    <property type="entry name" value="DDE_3"/>
    <property type="match status" value="3"/>
</dbReference>
<feature type="domain" description="J" evidence="1">
    <location>
        <begin position="848"/>
        <end position="903"/>
    </location>
</feature>
<accession>A0A813E7C9</accession>
<dbReference type="OrthoDB" id="9996331at2759"/>
<dbReference type="InterPro" id="IPR036869">
    <property type="entry name" value="J_dom_sf"/>
</dbReference>
<dbReference type="Gene3D" id="3.40.1310.20">
    <property type="match status" value="3"/>
</dbReference>
<evidence type="ECO:0000313" key="3">
    <source>
        <dbReference type="Proteomes" id="UP000654075"/>
    </source>
</evidence>
<dbReference type="InterPro" id="IPR001623">
    <property type="entry name" value="DnaJ_domain"/>
</dbReference>
<dbReference type="Gene3D" id="3.30.420.10">
    <property type="entry name" value="Ribonuclease H-like superfamily/Ribonuclease H"/>
    <property type="match status" value="3"/>
</dbReference>
<feature type="domain" description="J" evidence="1">
    <location>
        <begin position="21"/>
        <end position="76"/>
    </location>
</feature>
<organism evidence="2 3">
    <name type="scientific">Polarella glacialis</name>
    <name type="common">Dinoflagellate</name>
    <dbReference type="NCBI Taxonomy" id="89957"/>
    <lineage>
        <taxon>Eukaryota</taxon>
        <taxon>Sar</taxon>
        <taxon>Alveolata</taxon>
        <taxon>Dinophyceae</taxon>
        <taxon>Suessiales</taxon>
        <taxon>Suessiaceae</taxon>
        <taxon>Polarella</taxon>
    </lineage>
</organism>
<dbReference type="InterPro" id="IPR036397">
    <property type="entry name" value="RNaseH_sf"/>
</dbReference>
<reference evidence="2" key="1">
    <citation type="submission" date="2021-02" db="EMBL/GenBank/DDBJ databases">
        <authorList>
            <person name="Dougan E. K."/>
            <person name="Rhodes N."/>
            <person name="Thang M."/>
            <person name="Chan C."/>
        </authorList>
    </citation>
    <scope>NUCLEOTIDE SEQUENCE</scope>
</reference>